<name>A0A6M3XPJ9_9ZZZZ</name>
<dbReference type="AlphaFoldDB" id="A0A6M3XPJ9"/>
<accession>A0A6M3XPJ9</accession>
<evidence type="ECO:0000313" key="1">
    <source>
        <dbReference type="EMBL" id="QJH99682.1"/>
    </source>
</evidence>
<proteinExistence type="predicted"/>
<sequence length="51" mass="6085">MKPSEVLKLMNDISENIPLSLEYSDDGRCAWPKRWETLFEQIKKWENKTEG</sequence>
<protein>
    <submittedName>
        <fullName evidence="1">Uncharacterized protein</fullName>
    </submittedName>
</protein>
<reference evidence="1" key="1">
    <citation type="submission" date="2020-03" db="EMBL/GenBank/DDBJ databases">
        <title>The deep terrestrial virosphere.</title>
        <authorList>
            <person name="Holmfeldt K."/>
            <person name="Nilsson E."/>
            <person name="Simone D."/>
            <person name="Lopez-Fernandez M."/>
            <person name="Wu X."/>
            <person name="de Brujin I."/>
            <person name="Lundin D."/>
            <person name="Andersson A."/>
            <person name="Bertilsson S."/>
            <person name="Dopson M."/>
        </authorList>
    </citation>
    <scope>NUCLEOTIDE SEQUENCE</scope>
    <source>
        <strain evidence="1">TM448B01645</strain>
    </source>
</reference>
<gene>
    <name evidence="1" type="ORF">TM448B01645_0017</name>
</gene>
<dbReference type="EMBL" id="MT144802">
    <property type="protein sequence ID" value="QJH99682.1"/>
    <property type="molecule type" value="Genomic_DNA"/>
</dbReference>
<organism evidence="1">
    <name type="scientific">viral metagenome</name>
    <dbReference type="NCBI Taxonomy" id="1070528"/>
    <lineage>
        <taxon>unclassified sequences</taxon>
        <taxon>metagenomes</taxon>
        <taxon>organismal metagenomes</taxon>
    </lineage>
</organism>